<reference evidence="1" key="1">
    <citation type="submission" date="2019-11" db="EMBL/GenBank/DDBJ databases">
        <title>Nori genome reveals adaptations in red seaweeds to the harsh intertidal environment.</title>
        <authorList>
            <person name="Wang D."/>
            <person name="Mao Y."/>
        </authorList>
    </citation>
    <scope>NUCLEOTIDE SEQUENCE</scope>
    <source>
        <tissue evidence="1">Gametophyte</tissue>
    </source>
</reference>
<dbReference type="EMBL" id="CM020620">
    <property type="protein sequence ID" value="KAK1869827.1"/>
    <property type="molecule type" value="Genomic_DNA"/>
</dbReference>
<protein>
    <submittedName>
        <fullName evidence="1">Uncharacterized protein</fullName>
    </submittedName>
</protein>
<name>A0ACC3CI40_PYRYE</name>
<organism evidence="1 2">
    <name type="scientific">Pyropia yezoensis</name>
    <name type="common">Susabi-nori</name>
    <name type="synonym">Porphyra yezoensis</name>
    <dbReference type="NCBI Taxonomy" id="2788"/>
    <lineage>
        <taxon>Eukaryota</taxon>
        <taxon>Rhodophyta</taxon>
        <taxon>Bangiophyceae</taxon>
        <taxon>Bangiales</taxon>
        <taxon>Bangiaceae</taxon>
        <taxon>Pyropia</taxon>
    </lineage>
</organism>
<gene>
    <name evidence="1" type="ORF">I4F81_012292</name>
</gene>
<accession>A0ACC3CI40</accession>
<proteinExistence type="predicted"/>
<dbReference type="Proteomes" id="UP000798662">
    <property type="component" value="Chromosome 3"/>
</dbReference>
<evidence type="ECO:0000313" key="1">
    <source>
        <dbReference type="EMBL" id="KAK1869827.1"/>
    </source>
</evidence>
<keyword evidence="2" id="KW-1185">Reference proteome</keyword>
<comment type="caution">
    <text evidence="1">The sequence shown here is derived from an EMBL/GenBank/DDBJ whole genome shotgun (WGS) entry which is preliminary data.</text>
</comment>
<sequence length="133" mass="14716">MVLRQPPVRDMEVLASTTFVDDPVASPVKKHRDKNSTQPCIIVVALMTVGAPPSPLLMRRPLGGGKLRIKGFHHLRTTACSYRPHHRRRVTQSSACRGMRGASRSTIAVFGRQAQPPTAFRLRRASQDPLLEG</sequence>
<evidence type="ECO:0000313" key="2">
    <source>
        <dbReference type="Proteomes" id="UP000798662"/>
    </source>
</evidence>